<dbReference type="EMBL" id="KV878338">
    <property type="protein sequence ID" value="OJJ48881.1"/>
    <property type="molecule type" value="Genomic_DNA"/>
</dbReference>
<evidence type="ECO:0000313" key="3">
    <source>
        <dbReference type="Proteomes" id="UP000184188"/>
    </source>
</evidence>
<dbReference type="GO" id="GO:0034965">
    <property type="term" value="P:intronic box C/D snoRNA processing"/>
    <property type="evidence" value="ECO:0007669"/>
    <property type="project" value="TreeGrafter"/>
</dbReference>
<name>A0A1L9SP48_9EURO</name>
<keyword evidence="3" id="KW-1185">Reference proteome</keyword>
<dbReference type="InterPro" id="IPR049128">
    <property type="entry name" value="Pop8-like_dom"/>
</dbReference>
<dbReference type="GO" id="GO:0000172">
    <property type="term" value="C:ribonuclease MRP complex"/>
    <property type="evidence" value="ECO:0007669"/>
    <property type="project" value="InterPro"/>
</dbReference>
<dbReference type="InterPro" id="IPR020347">
    <property type="entry name" value="Pop8"/>
</dbReference>
<dbReference type="Proteomes" id="UP000184188">
    <property type="component" value="Unassembled WGS sequence"/>
</dbReference>
<dbReference type="GO" id="GO:0004526">
    <property type="term" value="F:ribonuclease P activity"/>
    <property type="evidence" value="ECO:0007669"/>
    <property type="project" value="TreeGrafter"/>
</dbReference>
<dbReference type="STRING" id="1073090.A0A1L9SP48"/>
<dbReference type="Pfam" id="PF20976">
    <property type="entry name" value="Pop8"/>
    <property type="match status" value="1"/>
</dbReference>
<feature type="domain" description="Ribonucleases P/MRP subunit Pop8-like" evidence="1">
    <location>
        <begin position="20"/>
        <end position="90"/>
    </location>
</feature>
<gene>
    <name evidence="2" type="ORF">ASPZODRAFT_149883</name>
</gene>
<dbReference type="VEuPathDB" id="FungiDB:ASPZODRAFT_149883"/>
<dbReference type="GO" id="GO:0000294">
    <property type="term" value="P:nuclear-transcribed mRNA catabolic process, RNase MRP-dependent"/>
    <property type="evidence" value="ECO:0007669"/>
    <property type="project" value="TreeGrafter"/>
</dbReference>
<dbReference type="GO" id="GO:0000171">
    <property type="term" value="F:ribonuclease MRP activity"/>
    <property type="evidence" value="ECO:0007669"/>
    <property type="project" value="TreeGrafter"/>
</dbReference>
<organism evidence="2 3">
    <name type="scientific">Penicilliopsis zonata CBS 506.65</name>
    <dbReference type="NCBI Taxonomy" id="1073090"/>
    <lineage>
        <taxon>Eukaryota</taxon>
        <taxon>Fungi</taxon>
        <taxon>Dikarya</taxon>
        <taxon>Ascomycota</taxon>
        <taxon>Pezizomycotina</taxon>
        <taxon>Eurotiomycetes</taxon>
        <taxon>Eurotiomycetidae</taxon>
        <taxon>Eurotiales</taxon>
        <taxon>Aspergillaceae</taxon>
        <taxon>Penicilliopsis</taxon>
    </lineage>
</organism>
<reference evidence="3" key="1">
    <citation type="journal article" date="2017" name="Genome Biol.">
        <title>Comparative genomics reveals high biological diversity and specific adaptations in the industrially and medically important fungal genus Aspergillus.</title>
        <authorList>
            <person name="de Vries R.P."/>
            <person name="Riley R."/>
            <person name="Wiebenga A."/>
            <person name="Aguilar-Osorio G."/>
            <person name="Amillis S."/>
            <person name="Uchima C.A."/>
            <person name="Anderluh G."/>
            <person name="Asadollahi M."/>
            <person name="Askin M."/>
            <person name="Barry K."/>
            <person name="Battaglia E."/>
            <person name="Bayram O."/>
            <person name="Benocci T."/>
            <person name="Braus-Stromeyer S.A."/>
            <person name="Caldana C."/>
            <person name="Canovas D."/>
            <person name="Cerqueira G.C."/>
            <person name="Chen F."/>
            <person name="Chen W."/>
            <person name="Choi C."/>
            <person name="Clum A."/>
            <person name="Dos Santos R.A."/>
            <person name="Damasio A.R."/>
            <person name="Diallinas G."/>
            <person name="Emri T."/>
            <person name="Fekete E."/>
            <person name="Flipphi M."/>
            <person name="Freyberg S."/>
            <person name="Gallo A."/>
            <person name="Gournas C."/>
            <person name="Habgood R."/>
            <person name="Hainaut M."/>
            <person name="Harispe M.L."/>
            <person name="Henrissat B."/>
            <person name="Hilden K.S."/>
            <person name="Hope R."/>
            <person name="Hossain A."/>
            <person name="Karabika E."/>
            <person name="Karaffa L."/>
            <person name="Karanyi Z."/>
            <person name="Krasevec N."/>
            <person name="Kuo A."/>
            <person name="Kusch H."/>
            <person name="LaButti K."/>
            <person name="Lagendijk E.L."/>
            <person name="Lapidus A."/>
            <person name="Levasseur A."/>
            <person name="Lindquist E."/>
            <person name="Lipzen A."/>
            <person name="Logrieco A.F."/>
            <person name="MacCabe A."/>
            <person name="Maekelae M.R."/>
            <person name="Malavazi I."/>
            <person name="Melin P."/>
            <person name="Meyer V."/>
            <person name="Mielnichuk N."/>
            <person name="Miskei M."/>
            <person name="Molnar A.P."/>
            <person name="Mule G."/>
            <person name="Ngan C.Y."/>
            <person name="Orejas M."/>
            <person name="Orosz E."/>
            <person name="Ouedraogo J.P."/>
            <person name="Overkamp K.M."/>
            <person name="Park H.-S."/>
            <person name="Perrone G."/>
            <person name="Piumi F."/>
            <person name="Punt P.J."/>
            <person name="Ram A.F."/>
            <person name="Ramon A."/>
            <person name="Rauscher S."/>
            <person name="Record E."/>
            <person name="Riano-Pachon D.M."/>
            <person name="Robert V."/>
            <person name="Roehrig J."/>
            <person name="Ruller R."/>
            <person name="Salamov A."/>
            <person name="Salih N.S."/>
            <person name="Samson R.A."/>
            <person name="Sandor E."/>
            <person name="Sanguinetti M."/>
            <person name="Schuetze T."/>
            <person name="Sepcic K."/>
            <person name="Shelest E."/>
            <person name="Sherlock G."/>
            <person name="Sophianopoulou V."/>
            <person name="Squina F.M."/>
            <person name="Sun H."/>
            <person name="Susca A."/>
            <person name="Todd R.B."/>
            <person name="Tsang A."/>
            <person name="Unkles S.E."/>
            <person name="van de Wiele N."/>
            <person name="van Rossen-Uffink D."/>
            <person name="Oliveira J.V."/>
            <person name="Vesth T.C."/>
            <person name="Visser J."/>
            <person name="Yu J.-H."/>
            <person name="Zhou M."/>
            <person name="Andersen M.R."/>
            <person name="Archer D.B."/>
            <person name="Baker S.E."/>
            <person name="Benoit I."/>
            <person name="Brakhage A.A."/>
            <person name="Braus G.H."/>
            <person name="Fischer R."/>
            <person name="Frisvad J.C."/>
            <person name="Goldman G.H."/>
            <person name="Houbraken J."/>
            <person name="Oakley B."/>
            <person name="Pocsi I."/>
            <person name="Scazzocchio C."/>
            <person name="Seiboth B."/>
            <person name="vanKuyk P.A."/>
            <person name="Wortman J."/>
            <person name="Dyer P.S."/>
            <person name="Grigoriev I.V."/>
        </authorList>
    </citation>
    <scope>NUCLEOTIDE SEQUENCE [LARGE SCALE GENOMIC DNA]</scope>
    <source>
        <strain evidence="3">CBS 506.65</strain>
    </source>
</reference>
<protein>
    <recommendedName>
        <fullName evidence="1">Ribonucleases P/MRP subunit Pop8-like domain-containing protein</fullName>
    </recommendedName>
</protein>
<dbReference type="PANTHER" id="PTHR28173:SF1">
    <property type="entry name" value="RIBONUCLEASES P_MRP PROTEIN SUBUNIT POP8"/>
    <property type="match status" value="1"/>
</dbReference>
<dbReference type="GO" id="GO:0008033">
    <property type="term" value="P:tRNA processing"/>
    <property type="evidence" value="ECO:0007669"/>
    <property type="project" value="InterPro"/>
</dbReference>
<dbReference type="GeneID" id="34612006"/>
<dbReference type="AlphaFoldDB" id="A0A1L9SP48"/>
<evidence type="ECO:0000313" key="2">
    <source>
        <dbReference type="EMBL" id="OJJ48881.1"/>
    </source>
</evidence>
<dbReference type="PANTHER" id="PTHR28173">
    <property type="entry name" value="RIBONUCLEASES P/MRP PROTEIN SUBUNIT POP8"/>
    <property type="match status" value="1"/>
</dbReference>
<evidence type="ECO:0000259" key="1">
    <source>
        <dbReference type="Pfam" id="PF20976"/>
    </source>
</evidence>
<dbReference type="GO" id="GO:0005655">
    <property type="term" value="C:nucleolar ribonuclease P complex"/>
    <property type="evidence" value="ECO:0007669"/>
    <property type="project" value="InterPro"/>
</dbReference>
<sequence length="134" mass="14314">MSKRKAETTPVVTFTSRNPPWTYLKLQLIQSSPVDPLTARTHLTSALSQFLGLTGTSIAIDILKIDSQNLVWVRVPREDAPGVVAAVSSWVGSSSGSSMSNNTNNNNNIAWRICGRGNFLGALVNGSGGDLFVP</sequence>
<dbReference type="RefSeq" id="XP_022583391.1">
    <property type="nucleotide sequence ID" value="XM_022725541.1"/>
</dbReference>
<accession>A0A1L9SP48</accession>
<proteinExistence type="predicted"/>
<dbReference type="OrthoDB" id="5530243at2759"/>